<organism evidence="3">
    <name type="scientific">Corethron hystrix</name>
    <dbReference type="NCBI Taxonomy" id="216773"/>
    <lineage>
        <taxon>Eukaryota</taxon>
        <taxon>Sar</taxon>
        <taxon>Stramenopiles</taxon>
        <taxon>Ochrophyta</taxon>
        <taxon>Bacillariophyta</taxon>
        <taxon>Coscinodiscophyceae</taxon>
        <taxon>Corethrophycidae</taxon>
        <taxon>Corethrales</taxon>
        <taxon>Corethraceae</taxon>
        <taxon>Corethron</taxon>
    </lineage>
</organism>
<dbReference type="PROSITE" id="PS50297">
    <property type="entry name" value="ANK_REP_REGION"/>
    <property type="match status" value="1"/>
</dbReference>
<feature type="region of interest" description="Disordered" evidence="2">
    <location>
        <begin position="1"/>
        <end position="33"/>
    </location>
</feature>
<dbReference type="EMBL" id="HBFR01017413">
    <property type="protein sequence ID" value="CAD8885510.1"/>
    <property type="molecule type" value="Transcribed_RNA"/>
</dbReference>
<feature type="region of interest" description="Disordered" evidence="2">
    <location>
        <begin position="164"/>
        <end position="216"/>
    </location>
</feature>
<protein>
    <recommendedName>
        <fullName evidence="4">ANK_REP_REGION domain-containing protein</fullName>
    </recommendedName>
</protein>
<dbReference type="Pfam" id="PF12796">
    <property type="entry name" value="Ank_2"/>
    <property type="match status" value="1"/>
</dbReference>
<feature type="compositionally biased region" description="Polar residues" evidence="2">
    <location>
        <begin position="201"/>
        <end position="216"/>
    </location>
</feature>
<evidence type="ECO:0000256" key="2">
    <source>
        <dbReference type="SAM" id="MobiDB-lite"/>
    </source>
</evidence>
<dbReference type="InterPro" id="IPR002110">
    <property type="entry name" value="Ankyrin_rpt"/>
</dbReference>
<reference evidence="3" key="1">
    <citation type="submission" date="2021-01" db="EMBL/GenBank/DDBJ databases">
        <authorList>
            <person name="Corre E."/>
            <person name="Pelletier E."/>
            <person name="Niang G."/>
            <person name="Scheremetjew M."/>
            <person name="Finn R."/>
            <person name="Kale V."/>
            <person name="Holt S."/>
            <person name="Cochrane G."/>
            <person name="Meng A."/>
            <person name="Brown T."/>
            <person name="Cohen L."/>
        </authorList>
    </citation>
    <scope>NUCLEOTIDE SEQUENCE</scope>
    <source>
        <strain evidence="3">308</strain>
    </source>
</reference>
<dbReference type="SMART" id="SM00248">
    <property type="entry name" value="ANK"/>
    <property type="match status" value="2"/>
</dbReference>
<dbReference type="AlphaFoldDB" id="A0A7S1FSL0"/>
<feature type="compositionally biased region" description="Basic and acidic residues" evidence="2">
    <location>
        <begin position="164"/>
        <end position="174"/>
    </location>
</feature>
<sequence length="407" mass="45529">MVNRGAESGEISDHSLAQSGGTSARKKLNFNKRRTKVELSKPSYLNVKGISSFDRQETNSGLVKESAEHDLSSNIHFSKQLTKTTDMIEFGSDQNATLTKSLQQGPVKGSVEYAISVNDQLAKQSAKRIGLIKSTSERQDQRKNLRSKFAQQISDRNFYLAPVGEKEGQNKPHDISSSSQTQNLTSVKEEEGQTKPHDISGSPQTQQLSRDSPSTVNLKIPNTIQQVSKPKNDREGFLQLIRKKSQEGLNFIRRISTEIVLDSERKIDPTDLKFFSQSTPLHNVCKLDSKYASCDPSDIFYKIRHYVLVCKRLTKIKDGNGSTPLHLACATGLEVRTIKYLMETNPEVCLVSDNEGCLPLHKACQRQDIDSGVIRLLHARFPDTASIKDNFGNTPFEYNRLASNLIE</sequence>
<accession>A0A7S1FSL0</accession>
<evidence type="ECO:0000256" key="1">
    <source>
        <dbReference type="PROSITE-ProRule" id="PRU00023"/>
    </source>
</evidence>
<name>A0A7S1FSL0_9STRA</name>
<gene>
    <name evidence="3" type="ORF">CHYS00102_LOCUS12707</name>
</gene>
<feature type="repeat" description="ANK" evidence="1">
    <location>
        <begin position="320"/>
        <end position="353"/>
    </location>
</feature>
<keyword evidence="1" id="KW-0040">ANK repeat</keyword>
<evidence type="ECO:0008006" key="4">
    <source>
        <dbReference type="Google" id="ProtNLM"/>
    </source>
</evidence>
<proteinExistence type="predicted"/>
<dbReference type="PROSITE" id="PS50088">
    <property type="entry name" value="ANK_REPEAT"/>
    <property type="match status" value="1"/>
</dbReference>
<feature type="compositionally biased region" description="Polar residues" evidence="2">
    <location>
        <begin position="175"/>
        <end position="186"/>
    </location>
</feature>
<evidence type="ECO:0000313" key="3">
    <source>
        <dbReference type="EMBL" id="CAD8885510.1"/>
    </source>
</evidence>
<feature type="compositionally biased region" description="Basic residues" evidence="2">
    <location>
        <begin position="24"/>
        <end position="33"/>
    </location>
</feature>
<dbReference type="InterPro" id="IPR036770">
    <property type="entry name" value="Ankyrin_rpt-contain_sf"/>
</dbReference>
<dbReference type="SUPFAM" id="SSF48403">
    <property type="entry name" value="Ankyrin repeat"/>
    <property type="match status" value="1"/>
</dbReference>
<dbReference type="Gene3D" id="1.25.40.20">
    <property type="entry name" value="Ankyrin repeat-containing domain"/>
    <property type="match status" value="1"/>
</dbReference>
<feature type="compositionally biased region" description="Basic and acidic residues" evidence="2">
    <location>
        <begin position="187"/>
        <end position="198"/>
    </location>
</feature>